<name>A0A8K0WMV5_9HYPO</name>
<comment type="caution">
    <text evidence="1">The sequence shown here is derived from an EMBL/GenBank/DDBJ whole genome shotgun (WGS) entry which is preliminary data.</text>
</comment>
<dbReference type="AlphaFoldDB" id="A0A8K0WMV5"/>
<gene>
    <name evidence="1" type="ORF">B0I35DRAFT_514070</name>
</gene>
<evidence type="ECO:0000313" key="2">
    <source>
        <dbReference type="Proteomes" id="UP000813444"/>
    </source>
</evidence>
<protein>
    <submittedName>
        <fullName evidence="1">Uncharacterized protein</fullName>
    </submittedName>
</protein>
<dbReference type="EMBL" id="JAGPNK010000011">
    <property type="protein sequence ID" value="KAH7311229.1"/>
    <property type="molecule type" value="Genomic_DNA"/>
</dbReference>
<keyword evidence="2" id="KW-1185">Reference proteome</keyword>
<sequence length="225" mass="25364">MSKSSSIKSNGNISTSAVGRLDIDLTQAFAYSVPTDKRLRLLLNCMVSGADDPDNYSTPRGVPRNYRMASLPSHRFYLGDLVWEFNNPNLIDYQTHESRRSRRHALAAEWIRTEWPASLGKLVCQDGFPQSFEWNAGILELVCGAFYSRMHAGECRRTIVTGGKSPMIENPCQGRIWMVRVPTGFMPFSAVAFVANYTQTAGLFEPELAQMDYEHPYVDGLHFVN</sequence>
<dbReference type="Proteomes" id="UP000813444">
    <property type="component" value="Unassembled WGS sequence"/>
</dbReference>
<organism evidence="1 2">
    <name type="scientific">Stachybotrys elegans</name>
    <dbReference type="NCBI Taxonomy" id="80388"/>
    <lineage>
        <taxon>Eukaryota</taxon>
        <taxon>Fungi</taxon>
        <taxon>Dikarya</taxon>
        <taxon>Ascomycota</taxon>
        <taxon>Pezizomycotina</taxon>
        <taxon>Sordariomycetes</taxon>
        <taxon>Hypocreomycetidae</taxon>
        <taxon>Hypocreales</taxon>
        <taxon>Stachybotryaceae</taxon>
        <taxon>Stachybotrys</taxon>
    </lineage>
</organism>
<reference evidence="1" key="1">
    <citation type="journal article" date="2021" name="Nat. Commun.">
        <title>Genetic determinants of endophytism in the Arabidopsis root mycobiome.</title>
        <authorList>
            <person name="Mesny F."/>
            <person name="Miyauchi S."/>
            <person name="Thiergart T."/>
            <person name="Pickel B."/>
            <person name="Atanasova L."/>
            <person name="Karlsson M."/>
            <person name="Huettel B."/>
            <person name="Barry K.W."/>
            <person name="Haridas S."/>
            <person name="Chen C."/>
            <person name="Bauer D."/>
            <person name="Andreopoulos W."/>
            <person name="Pangilinan J."/>
            <person name="LaButti K."/>
            <person name="Riley R."/>
            <person name="Lipzen A."/>
            <person name="Clum A."/>
            <person name="Drula E."/>
            <person name="Henrissat B."/>
            <person name="Kohler A."/>
            <person name="Grigoriev I.V."/>
            <person name="Martin F.M."/>
            <person name="Hacquard S."/>
        </authorList>
    </citation>
    <scope>NUCLEOTIDE SEQUENCE</scope>
    <source>
        <strain evidence="1">MPI-CAGE-CH-0235</strain>
    </source>
</reference>
<proteinExistence type="predicted"/>
<evidence type="ECO:0000313" key="1">
    <source>
        <dbReference type="EMBL" id="KAH7311229.1"/>
    </source>
</evidence>
<accession>A0A8K0WMV5</accession>